<feature type="region of interest" description="Disordered" evidence="1">
    <location>
        <begin position="1"/>
        <end position="46"/>
    </location>
</feature>
<dbReference type="EMBL" id="ML977511">
    <property type="protein sequence ID" value="KAF2127113.1"/>
    <property type="molecule type" value="Genomic_DNA"/>
</dbReference>
<dbReference type="OrthoDB" id="3777651at2759"/>
<reference evidence="2" key="1">
    <citation type="journal article" date="2020" name="Stud. Mycol.">
        <title>101 Dothideomycetes genomes: a test case for predicting lifestyles and emergence of pathogens.</title>
        <authorList>
            <person name="Haridas S."/>
            <person name="Albert R."/>
            <person name="Binder M."/>
            <person name="Bloem J."/>
            <person name="Labutti K."/>
            <person name="Salamov A."/>
            <person name="Andreopoulos B."/>
            <person name="Baker S."/>
            <person name="Barry K."/>
            <person name="Bills G."/>
            <person name="Bluhm B."/>
            <person name="Cannon C."/>
            <person name="Castanera R."/>
            <person name="Culley D."/>
            <person name="Daum C."/>
            <person name="Ezra D."/>
            <person name="Gonzalez J."/>
            <person name="Henrissat B."/>
            <person name="Kuo A."/>
            <person name="Liang C."/>
            <person name="Lipzen A."/>
            <person name="Lutzoni F."/>
            <person name="Magnuson J."/>
            <person name="Mondo S."/>
            <person name="Nolan M."/>
            <person name="Ohm R."/>
            <person name="Pangilinan J."/>
            <person name="Park H.-J."/>
            <person name="Ramirez L."/>
            <person name="Alfaro M."/>
            <person name="Sun H."/>
            <person name="Tritt A."/>
            <person name="Yoshinaga Y."/>
            <person name="Zwiers L.-H."/>
            <person name="Turgeon B."/>
            <person name="Goodwin S."/>
            <person name="Spatafora J."/>
            <person name="Crous P."/>
            <person name="Grigoriev I."/>
        </authorList>
    </citation>
    <scope>NUCLEOTIDE SEQUENCE</scope>
    <source>
        <strain evidence="2">CBS 119687</strain>
    </source>
</reference>
<feature type="compositionally biased region" description="Polar residues" evidence="1">
    <location>
        <begin position="202"/>
        <end position="215"/>
    </location>
</feature>
<name>A0A6A6A7I9_9PLEO</name>
<dbReference type="AlphaFoldDB" id="A0A6A6A7I9"/>
<feature type="region of interest" description="Disordered" evidence="1">
    <location>
        <begin position="202"/>
        <end position="228"/>
    </location>
</feature>
<organism evidence="2 3">
    <name type="scientific">Dothidotthia symphoricarpi CBS 119687</name>
    <dbReference type="NCBI Taxonomy" id="1392245"/>
    <lineage>
        <taxon>Eukaryota</taxon>
        <taxon>Fungi</taxon>
        <taxon>Dikarya</taxon>
        <taxon>Ascomycota</taxon>
        <taxon>Pezizomycotina</taxon>
        <taxon>Dothideomycetes</taxon>
        <taxon>Pleosporomycetidae</taxon>
        <taxon>Pleosporales</taxon>
        <taxon>Dothidotthiaceae</taxon>
        <taxon>Dothidotthia</taxon>
    </lineage>
</organism>
<gene>
    <name evidence="2" type="ORF">P153DRAFT_59785</name>
</gene>
<protein>
    <submittedName>
        <fullName evidence="2">Uncharacterized protein</fullName>
    </submittedName>
</protein>
<evidence type="ECO:0000256" key="1">
    <source>
        <dbReference type="SAM" id="MobiDB-lite"/>
    </source>
</evidence>
<dbReference type="Proteomes" id="UP000799771">
    <property type="component" value="Unassembled WGS sequence"/>
</dbReference>
<dbReference type="RefSeq" id="XP_033521502.1">
    <property type="nucleotide sequence ID" value="XM_033673294.1"/>
</dbReference>
<accession>A0A6A6A7I9</accession>
<dbReference type="GeneID" id="54413726"/>
<proteinExistence type="predicted"/>
<evidence type="ECO:0000313" key="2">
    <source>
        <dbReference type="EMBL" id="KAF2127113.1"/>
    </source>
</evidence>
<sequence length="308" mass="35122">MNDVPSKCRTQTVRSHKGSPHFHIDKLQSSSSRSPQKENRRRSKKRLDEHVIAVEFKETSDDYKRHLYTTTTVQITKTLEDLLHQLHESTLQDVPSGKPNDLSPLKLSKPAQYERMAATLYQPLSAYRLGLTRTNTDGEKIRVESTLANRMDNFDEHIHQQTAELTKLQTEWEMIVGEIFKLGVTCLGDGAMETLLSASEDTLSPSKTTDTTAESTLFVPEHDTPPPRKKKCVTFQTTFPPFLYQASRFKKAAPETPRLLGEEVRELEAQVGNLGQEHLKDFCKIEDRHAAWLKKKHVLIAQAMLKED</sequence>
<evidence type="ECO:0000313" key="3">
    <source>
        <dbReference type="Proteomes" id="UP000799771"/>
    </source>
</evidence>
<keyword evidence="3" id="KW-1185">Reference proteome</keyword>